<dbReference type="InterPro" id="IPR043128">
    <property type="entry name" value="Rev_trsase/Diguanyl_cyclase"/>
</dbReference>
<dbReference type="PANTHER" id="PTHR45138:SF9">
    <property type="entry name" value="DIGUANYLATE CYCLASE DGCM-RELATED"/>
    <property type="match status" value="1"/>
</dbReference>
<dbReference type="FunFam" id="3.30.70.270:FF:000001">
    <property type="entry name" value="Diguanylate cyclase domain protein"/>
    <property type="match status" value="1"/>
</dbReference>
<dbReference type="NCBIfam" id="TIGR00254">
    <property type="entry name" value="GGDEF"/>
    <property type="match status" value="1"/>
</dbReference>
<evidence type="ECO:0000256" key="2">
    <source>
        <dbReference type="ARBA" id="ARBA00034247"/>
    </source>
</evidence>
<dbReference type="Gene3D" id="3.30.450.40">
    <property type="match status" value="1"/>
</dbReference>
<dbReference type="SMART" id="SM00267">
    <property type="entry name" value="GGDEF"/>
    <property type="match status" value="1"/>
</dbReference>
<dbReference type="SUPFAM" id="SSF55781">
    <property type="entry name" value="GAF domain-like"/>
    <property type="match status" value="1"/>
</dbReference>
<evidence type="ECO:0000259" key="3">
    <source>
        <dbReference type="PROSITE" id="PS50887"/>
    </source>
</evidence>
<sequence length="419" mass="46356">MIMINNLTRKGEGGNREAGDEANRLEALESLGILDTPREPAYDRIVRLVRASFDCDMALISVLDAHRQWYKAIEGADMDEVPVQDTFCRRTINMEGPLVVEDAAQHPNFKNNPYVTAENGVRFYAGIPLKTKNGFSVGTLCAVDSEPRVLREGDLQLLEDLATIVVEQMELREQAMTDDLTGALSRRAFRSEGSRLAALASRHRHPLPVICFDLDHFKAINDTFGHSAGDEVLRTISQTVQKRMRRSDVFARLGGEEFAVLLPETERRGGVEVAEALRRDISALRFDFGGKSVNVTASFGLASFDGQINDLDTLLQRADAALYQSKKDGRNRITAWGDGDVSVKIARRRVLKGGKISFRNGGSTIDCTVRTLGQQGAGLDMIATTDVPNEFRLLIKADGLDAKCEVTSRTRTHLEVEFV</sequence>
<keyword evidence="5" id="KW-1185">Reference proteome</keyword>
<feature type="domain" description="GGDEF" evidence="3">
    <location>
        <begin position="205"/>
        <end position="338"/>
    </location>
</feature>
<proteinExistence type="predicted"/>
<comment type="caution">
    <text evidence="4">The sequence shown here is derived from an EMBL/GenBank/DDBJ whole genome shotgun (WGS) entry which is preliminary data.</text>
</comment>
<dbReference type="PROSITE" id="PS50887">
    <property type="entry name" value="GGDEF"/>
    <property type="match status" value="1"/>
</dbReference>
<dbReference type="InterPro" id="IPR003018">
    <property type="entry name" value="GAF"/>
</dbReference>
<protein>
    <recommendedName>
        <fullName evidence="1">diguanylate cyclase</fullName>
        <ecNumber evidence="1">2.7.7.65</ecNumber>
    </recommendedName>
</protein>
<organism evidence="4 5">
    <name type="scientific">Henriciella barbarensis</name>
    <dbReference type="NCBI Taxonomy" id="86342"/>
    <lineage>
        <taxon>Bacteria</taxon>
        <taxon>Pseudomonadati</taxon>
        <taxon>Pseudomonadota</taxon>
        <taxon>Alphaproteobacteria</taxon>
        <taxon>Hyphomonadales</taxon>
        <taxon>Hyphomonadaceae</taxon>
        <taxon>Henriciella</taxon>
    </lineage>
</organism>
<evidence type="ECO:0000313" key="4">
    <source>
        <dbReference type="EMBL" id="RIJ25856.1"/>
    </source>
</evidence>
<dbReference type="Pfam" id="PF00990">
    <property type="entry name" value="GGDEF"/>
    <property type="match status" value="1"/>
</dbReference>
<evidence type="ECO:0000313" key="5">
    <source>
        <dbReference type="Proteomes" id="UP000265431"/>
    </source>
</evidence>
<dbReference type="InterPro" id="IPR029016">
    <property type="entry name" value="GAF-like_dom_sf"/>
</dbReference>
<dbReference type="GO" id="GO:0052621">
    <property type="term" value="F:diguanylate cyclase activity"/>
    <property type="evidence" value="ECO:0007669"/>
    <property type="project" value="UniProtKB-EC"/>
</dbReference>
<name>A0A399R2Y7_9PROT</name>
<comment type="catalytic activity">
    <reaction evidence="2">
        <text>2 GTP = 3',3'-c-di-GMP + 2 diphosphate</text>
        <dbReference type="Rhea" id="RHEA:24898"/>
        <dbReference type="ChEBI" id="CHEBI:33019"/>
        <dbReference type="ChEBI" id="CHEBI:37565"/>
        <dbReference type="ChEBI" id="CHEBI:58805"/>
        <dbReference type="EC" id="2.7.7.65"/>
    </reaction>
</comment>
<reference evidence="4 5" key="1">
    <citation type="submission" date="2018-08" db="EMBL/GenBank/DDBJ databases">
        <title>Henriciella mobilis sp. nov., isolated from seawater.</title>
        <authorList>
            <person name="Cheng H."/>
            <person name="Wu Y.-H."/>
            <person name="Xu X.-W."/>
            <person name="Guo L.-L."/>
        </authorList>
    </citation>
    <scope>NUCLEOTIDE SEQUENCE [LARGE SCALE GENOMIC DNA]</scope>
    <source>
        <strain evidence="4 5">CCUG66934</strain>
    </source>
</reference>
<gene>
    <name evidence="4" type="ORF">D1224_01685</name>
</gene>
<dbReference type="Pfam" id="PF01590">
    <property type="entry name" value="GAF"/>
    <property type="match status" value="1"/>
</dbReference>
<dbReference type="EMBL" id="QWGB01000004">
    <property type="protein sequence ID" value="RIJ25856.1"/>
    <property type="molecule type" value="Genomic_DNA"/>
</dbReference>
<dbReference type="CDD" id="cd01949">
    <property type="entry name" value="GGDEF"/>
    <property type="match status" value="1"/>
</dbReference>
<accession>A0A399R2Y7</accession>
<dbReference type="AlphaFoldDB" id="A0A399R2Y7"/>
<dbReference type="InterPro" id="IPR029787">
    <property type="entry name" value="Nucleotide_cyclase"/>
</dbReference>
<dbReference type="InterPro" id="IPR000160">
    <property type="entry name" value="GGDEF_dom"/>
</dbReference>
<dbReference type="EC" id="2.7.7.65" evidence="1"/>
<dbReference type="Gene3D" id="3.30.70.270">
    <property type="match status" value="1"/>
</dbReference>
<dbReference type="OrthoDB" id="9812260at2"/>
<dbReference type="SUPFAM" id="SSF55073">
    <property type="entry name" value="Nucleotide cyclase"/>
    <property type="match status" value="1"/>
</dbReference>
<dbReference type="Proteomes" id="UP000265431">
    <property type="component" value="Unassembled WGS sequence"/>
</dbReference>
<dbReference type="PANTHER" id="PTHR45138">
    <property type="entry name" value="REGULATORY COMPONENTS OF SENSORY TRANSDUCTION SYSTEM"/>
    <property type="match status" value="1"/>
</dbReference>
<dbReference type="InterPro" id="IPR050469">
    <property type="entry name" value="Diguanylate_Cyclase"/>
</dbReference>
<dbReference type="SMART" id="SM00065">
    <property type="entry name" value="GAF"/>
    <property type="match status" value="1"/>
</dbReference>
<evidence type="ECO:0000256" key="1">
    <source>
        <dbReference type="ARBA" id="ARBA00012528"/>
    </source>
</evidence>